<dbReference type="PANTHER" id="PTHR33144">
    <property type="entry name" value="OS10G0409366 PROTEIN-RELATED"/>
    <property type="match status" value="1"/>
</dbReference>
<dbReference type="KEGG" id="qsa:O6P43_026426"/>
<dbReference type="AlphaFoldDB" id="A0AAD7L2G6"/>
<proteinExistence type="predicted"/>
<feature type="region of interest" description="Disordered" evidence="1">
    <location>
        <begin position="1"/>
        <end position="84"/>
    </location>
</feature>
<dbReference type="PANTHER" id="PTHR33144:SF45">
    <property type="entry name" value="TRANSPOSASE TNP1_EN_SPM-LIKE DOMAIN-CONTAINING PROTEIN"/>
    <property type="match status" value="1"/>
</dbReference>
<keyword evidence="3" id="KW-1185">Reference proteome</keyword>
<evidence type="ECO:0000313" key="3">
    <source>
        <dbReference type="Proteomes" id="UP001163823"/>
    </source>
</evidence>
<dbReference type="Proteomes" id="UP001163823">
    <property type="component" value="Chromosome 11"/>
</dbReference>
<gene>
    <name evidence="2" type="ORF">O6P43_026426</name>
</gene>
<feature type="compositionally biased region" description="Polar residues" evidence="1">
    <location>
        <begin position="46"/>
        <end position="80"/>
    </location>
</feature>
<sequence length="351" mass="40127">MPPKRKCVHQDTLGTQQKQRSHKSQNFRQDTQPSHDDDHIPPPSHNNCASPPSLCPSSTQLQDKQGSKNNQKGDTSLQRPRTNDKPLLVNLIDATRNGAITSRKLCAREVWNIPQHLKVIVPFNLKGQGIKGGGRLFTRFLGLLACNSRYAPIHVTDWEWIPQENKVEIWRIIEEKFSFDYAKGKLWSMMSLGKLWRDYKHRLKCKYFKKHDTKDELLANGPPGLSSVEWWSFVDRHFDEKGKKLSKQDVENRNKLEVPHTAGSKCDAKKANEMLCPDTTSVLTPSRLHCHRSDAATTSATISDTSLPFQLGNLFLQGLVVIKLVTRRFTEFNKIRKLMKILFFSGLDFGL</sequence>
<evidence type="ECO:0000256" key="1">
    <source>
        <dbReference type="SAM" id="MobiDB-lite"/>
    </source>
</evidence>
<organism evidence="2 3">
    <name type="scientific">Quillaja saponaria</name>
    <name type="common">Soap bark tree</name>
    <dbReference type="NCBI Taxonomy" id="32244"/>
    <lineage>
        <taxon>Eukaryota</taxon>
        <taxon>Viridiplantae</taxon>
        <taxon>Streptophyta</taxon>
        <taxon>Embryophyta</taxon>
        <taxon>Tracheophyta</taxon>
        <taxon>Spermatophyta</taxon>
        <taxon>Magnoliopsida</taxon>
        <taxon>eudicotyledons</taxon>
        <taxon>Gunneridae</taxon>
        <taxon>Pentapetalae</taxon>
        <taxon>rosids</taxon>
        <taxon>fabids</taxon>
        <taxon>Fabales</taxon>
        <taxon>Quillajaceae</taxon>
        <taxon>Quillaja</taxon>
    </lineage>
</organism>
<dbReference type="EMBL" id="JARAOO010000011">
    <property type="protein sequence ID" value="KAJ7950207.1"/>
    <property type="molecule type" value="Genomic_DNA"/>
</dbReference>
<evidence type="ECO:0000313" key="2">
    <source>
        <dbReference type="EMBL" id="KAJ7950207.1"/>
    </source>
</evidence>
<reference evidence="2" key="1">
    <citation type="journal article" date="2023" name="Science">
        <title>Elucidation of the pathway for biosynthesis of saponin adjuvants from the soapbark tree.</title>
        <authorList>
            <person name="Reed J."/>
            <person name="Orme A."/>
            <person name="El-Demerdash A."/>
            <person name="Owen C."/>
            <person name="Martin L.B.B."/>
            <person name="Misra R.C."/>
            <person name="Kikuchi S."/>
            <person name="Rejzek M."/>
            <person name="Martin A.C."/>
            <person name="Harkess A."/>
            <person name="Leebens-Mack J."/>
            <person name="Louveau T."/>
            <person name="Stephenson M.J."/>
            <person name="Osbourn A."/>
        </authorList>
    </citation>
    <scope>NUCLEOTIDE SEQUENCE</scope>
    <source>
        <strain evidence="2">S10</strain>
    </source>
</reference>
<protein>
    <submittedName>
        <fullName evidence="2">Transposase, Ptta/En/Spm, plant</fullName>
    </submittedName>
</protein>
<accession>A0AAD7L2G6</accession>
<name>A0AAD7L2G6_QUISA</name>
<comment type="caution">
    <text evidence="2">The sequence shown here is derived from an EMBL/GenBank/DDBJ whole genome shotgun (WGS) entry which is preliminary data.</text>
</comment>